<dbReference type="PANTHER" id="PTHR34597:SF3">
    <property type="entry name" value="OUTER MEMBRANE TRANSPORTER CDIB"/>
    <property type="match status" value="1"/>
</dbReference>
<feature type="compositionally biased region" description="Basic and acidic residues" evidence="1">
    <location>
        <begin position="1481"/>
        <end position="1496"/>
    </location>
</feature>
<dbReference type="GO" id="GO:0016787">
    <property type="term" value="F:hydrolase activity"/>
    <property type="evidence" value="ECO:0007669"/>
    <property type="project" value="UniProtKB-KW"/>
</dbReference>
<accession>A0A6J5AST5</accession>
<evidence type="ECO:0000256" key="1">
    <source>
        <dbReference type="SAM" id="MobiDB-lite"/>
    </source>
</evidence>
<dbReference type="PANTHER" id="PTHR34597">
    <property type="entry name" value="SLR1661 PROTEIN"/>
    <property type="match status" value="1"/>
</dbReference>
<protein>
    <submittedName>
        <fullName evidence="3">tRNA nuclease CdiA-2</fullName>
        <ecNumber evidence="3">3.1.-.-</ecNumber>
    </submittedName>
</protein>
<dbReference type="InterPro" id="IPR024973">
    <property type="entry name" value="ESPR"/>
</dbReference>
<feature type="region of interest" description="Disordered" evidence="1">
    <location>
        <begin position="1481"/>
        <end position="1508"/>
    </location>
</feature>
<proteinExistence type="predicted"/>
<dbReference type="NCBIfam" id="TIGR01901">
    <property type="entry name" value="adhes_NPXG"/>
    <property type="match status" value="1"/>
</dbReference>
<name>A0A6J5AST5_9BURK</name>
<dbReference type="Proteomes" id="UP000494249">
    <property type="component" value="Unassembled WGS sequence"/>
</dbReference>
<dbReference type="InterPro" id="IPR012334">
    <property type="entry name" value="Pectin_lyas_fold"/>
</dbReference>
<feature type="domain" description="Filamentous haemagglutinin FhaB/tRNA nuclease CdiA-like TPS" evidence="2">
    <location>
        <begin position="78"/>
        <end position="199"/>
    </location>
</feature>
<dbReference type="EMBL" id="CADIKB010000005">
    <property type="protein sequence ID" value="CAB3666174.1"/>
    <property type="molecule type" value="Genomic_DNA"/>
</dbReference>
<dbReference type="GO" id="GO:0008320">
    <property type="term" value="F:protein transmembrane transporter activity"/>
    <property type="evidence" value="ECO:0007669"/>
    <property type="project" value="TreeGrafter"/>
</dbReference>
<dbReference type="Pfam" id="PF13018">
    <property type="entry name" value="ESPR"/>
    <property type="match status" value="1"/>
</dbReference>
<dbReference type="Gene3D" id="2.160.20.10">
    <property type="entry name" value="Single-stranded right-handed beta-helix, Pectin lyase-like"/>
    <property type="match status" value="1"/>
</dbReference>
<evidence type="ECO:0000313" key="3">
    <source>
        <dbReference type="EMBL" id="CAB3666174.1"/>
    </source>
</evidence>
<dbReference type="InterPro" id="IPR051544">
    <property type="entry name" value="TPS_OM_transporter"/>
</dbReference>
<gene>
    <name evidence="3" type="primary">cdiA2</name>
    <name evidence="3" type="ORF">LMG22037_01723</name>
</gene>
<dbReference type="SUPFAM" id="SSF51126">
    <property type="entry name" value="Pectin lyase-like"/>
    <property type="match status" value="1"/>
</dbReference>
<dbReference type="InterPro" id="IPR008638">
    <property type="entry name" value="FhaB/CdiA-like_TPS"/>
</dbReference>
<dbReference type="GO" id="GO:0098046">
    <property type="term" value="C:type V protein secretion system complex"/>
    <property type="evidence" value="ECO:0007669"/>
    <property type="project" value="TreeGrafter"/>
</dbReference>
<dbReference type="SMART" id="SM00912">
    <property type="entry name" value="Haemagg_act"/>
    <property type="match status" value="1"/>
</dbReference>
<dbReference type="EC" id="3.1.-.-" evidence="3"/>
<reference evidence="3 4" key="1">
    <citation type="submission" date="2020-04" db="EMBL/GenBank/DDBJ databases">
        <authorList>
            <person name="De Canck E."/>
        </authorList>
    </citation>
    <scope>NUCLEOTIDE SEQUENCE [LARGE SCALE GENOMIC DNA]</scope>
    <source>
        <strain evidence="3 4">LMG 22037</strain>
    </source>
</reference>
<dbReference type="NCBIfam" id="TIGR01731">
    <property type="entry name" value="fil_hemag_20aa"/>
    <property type="match status" value="17"/>
</dbReference>
<sequence>MNRCYRLVYSRSRDMLVAVEETATAAGQSGETRGARTSGVLLSLRRLLPVALLALAPMLSFAQIVAGGAHAPNVIQTPNGLDQVNINRPSGAGVSVNTYNQFDVPQRGAILNNSPTMVQSQLGGMINGNPNFAPGQAARVIVNQVNSASASQLNGALEIAGQRANVILANPSGISVNGGTFINTSRATLTTGTPNYAADGSVSGFNVTGGNIAISGAGLNASNVDQVDLLSRAVQANAAVYAKTNLNVVTGANSVDYHTLNATPIAGDGAAPGVSIDVSSLGGMYANRIQLVGTELGVGISLKGIAGAQSGDLVLTTAGKLVLAGQTNASGNIVANAQDIDNSGTTYAQQNVSLTTAGALTNSGMVAAQQNTTASAGSVSSTGTLAAGVNGDGTLAQSGDLNVYASGAVTATGRNVAGGNASVSGAAVNLAGATNSANGALALAAKSGDLNLSGATTTAGGTLDARASGTLTNDNGAMSSGGAQTITAGALSNRSGQIVSGSTLTENVSGATNNQRGTMQAAGALASSSGSLDNSGGTLASLNADGVSVTTTGLLNNGAGGSIGGNGGVSLQGAQISNAGSITAVQTLIARAVQTLFNSGTFATNADMTLSAGTTLTNAGQFGAVHVLALSAATFDNSSGTASADQFTLHVANLLNRGGTITQTGTGATTLDVTGTLDNSAGGTLQTNSTDLAIAPATLDNDGGTITHAGTGNLSIDDGNGAGAISNVGGKIATNGQGAIRGGALDNTSGSIIGQNGLTANVGGALNNTSGKLLSNAGAGITSGSLDNNGGQIGAGTTETISTGTLTNSGGSIVAPELTLTTGATLDNSSGDIEANQLALTATDLLNCGGSIAQYGTSSMGFNVSGAFNNSNGGTLQTNSANFSLAPGELVNDYGAILNAGNGTLTIAPGYGAGVFSNVGGKIIAAGQIVVQAASLNNVYGVLAAQGNIAASIAGELNNTRGSVRSLSSLSLASGGMLTNTNGHIQSGVGAAGDANTLAIQAASVDNTNGLVSSLGTGNMTVQGGRQTVNSGGVMTGNGKVAVDTSALVNTQNGQVSGAGVAVQGDSVDNSSGQIGSLAGSNGDVSITTTGAVTNANGRIGATHHLTVNAATLMGGGAYSAANDVAVSVRGDFAPTPDMQFNAGHDLTFTLPGTFSNNALVEAANNLNINAGDVRNSGVMMAGGTLATHSNTLENTGTLVGGSVSLNATQSLSNTGPTALIGATDSSGTLELLSNDIENRDDTTTTDTQASTAIYGLGKVVLAGGKDPNGNYTNASRYTVRGFDGETMLAAERGFYWRNELQWRVLQTGQTLYAGIDYGRVFGPNTAAWVGTQLAGAVVGIRGSVPTKYVGVTYDLFAGTPIYKREGFPSARWTVGFQLTAQFQARCGRHALLTTPVIRRSCQSGLAVGQRGLYGQTARPAAGNFRRVQTNQEHGRVLRSFLLRARRVDRQIAVHRPYRTLTKIGVSVAIMEPLSQKERELSIAADARSDAGKADPSRTSPSEFAKRR</sequence>
<organism evidence="3 4">
    <name type="scientific">Paraburkholderia phenoliruptrix</name>
    <dbReference type="NCBI Taxonomy" id="252970"/>
    <lineage>
        <taxon>Bacteria</taxon>
        <taxon>Pseudomonadati</taxon>
        <taxon>Pseudomonadota</taxon>
        <taxon>Betaproteobacteria</taxon>
        <taxon>Burkholderiales</taxon>
        <taxon>Burkholderiaceae</taxon>
        <taxon>Paraburkholderia</taxon>
    </lineage>
</organism>
<evidence type="ECO:0000259" key="2">
    <source>
        <dbReference type="SMART" id="SM00912"/>
    </source>
</evidence>
<dbReference type="InterPro" id="IPR010069">
    <property type="entry name" value="CdiA_FHA1_rpt"/>
</dbReference>
<evidence type="ECO:0000313" key="4">
    <source>
        <dbReference type="Proteomes" id="UP000494249"/>
    </source>
</evidence>
<dbReference type="InterPro" id="IPR011050">
    <property type="entry name" value="Pectin_lyase_fold/virulence"/>
</dbReference>
<dbReference type="Pfam" id="PF05860">
    <property type="entry name" value="TPS"/>
    <property type="match status" value="1"/>
</dbReference>
<dbReference type="RefSeq" id="WP_244142636.1">
    <property type="nucleotide sequence ID" value="NZ_CADIKB010000005.1"/>
</dbReference>
<keyword evidence="3" id="KW-0378">Hydrolase</keyword>
<dbReference type="GO" id="GO:0046819">
    <property type="term" value="P:protein secretion by the type V secretion system"/>
    <property type="evidence" value="ECO:0007669"/>
    <property type="project" value="TreeGrafter"/>
</dbReference>